<proteinExistence type="predicted"/>
<accession>A0AB35U746</accession>
<keyword evidence="3" id="KW-1185">Reference proteome</keyword>
<organism evidence="2 3">
    <name type="scientific">Grylomicrobium aquisgranensis</name>
    <dbReference type="NCBI Taxonomy" id="2926318"/>
    <lineage>
        <taxon>Bacteria</taxon>
        <taxon>Bacillati</taxon>
        <taxon>Bacillota</taxon>
        <taxon>Erysipelotrichia</taxon>
        <taxon>Erysipelotrichales</taxon>
        <taxon>Erysipelotrichaceae</taxon>
        <taxon>Grylomicrobium</taxon>
    </lineage>
</organism>
<sequence length="144" mass="15993">MRELLLMLALAVCLHIPVVLLHFPQDGSTWVLMIEIIVNMVVLMMLFNGVSRLAEAYFHQRLASRVGVLLGYVGLSVCTDLALNSSGRTEALFDMHSLFILPALVPMYACVAVIMLLAVVLLYLWALKVKAAYGYCMENTDSKD</sequence>
<feature type="transmembrane region" description="Helical" evidence="1">
    <location>
        <begin position="31"/>
        <end position="50"/>
    </location>
</feature>
<dbReference type="Proteomes" id="UP001286174">
    <property type="component" value="Unassembled WGS sequence"/>
</dbReference>
<keyword evidence="1" id="KW-1133">Transmembrane helix</keyword>
<evidence type="ECO:0000256" key="1">
    <source>
        <dbReference type="SAM" id="Phobius"/>
    </source>
</evidence>
<evidence type="ECO:0000313" key="3">
    <source>
        <dbReference type="Proteomes" id="UP001286174"/>
    </source>
</evidence>
<keyword evidence="1" id="KW-0472">Membrane</keyword>
<comment type="caution">
    <text evidence="2">The sequence shown here is derived from an EMBL/GenBank/DDBJ whole genome shotgun (WGS) entry which is preliminary data.</text>
</comment>
<dbReference type="RefSeq" id="WP_370596567.1">
    <property type="nucleotide sequence ID" value="NZ_JALBUR010000037.1"/>
</dbReference>
<dbReference type="EMBL" id="JALBUR010000037">
    <property type="protein sequence ID" value="MDX8420427.1"/>
    <property type="molecule type" value="Genomic_DNA"/>
</dbReference>
<gene>
    <name evidence="2" type="ORF">MOZ60_10055</name>
</gene>
<evidence type="ECO:0000313" key="2">
    <source>
        <dbReference type="EMBL" id="MDX8420427.1"/>
    </source>
</evidence>
<feature type="transmembrane region" description="Helical" evidence="1">
    <location>
        <begin position="103"/>
        <end position="127"/>
    </location>
</feature>
<feature type="transmembrane region" description="Helical" evidence="1">
    <location>
        <begin position="62"/>
        <end position="83"/>
    </location>
</feature>
<protein>
    <submittedName>
        <fullName evidence="2">Uncharacterized protein</fullName>
    </submittedName>
</protein>
<keyword evidence="1" id="KW-0812">Transmembrane</keyword>
<reference evidence="2 3" key="1">
    <citation type="submission" date="2022-03" db="EMBL/GenBank/DDBJ databases">
        <title>Novel taxa within the pig intestine.</title>
        <authorList>
            <person name="Wylensek D."/>
            <person name="Bishof K."/>
            <person name="Afrizal A."/>
            <person name="Clavel T."/>
        </authorList>
    </citation>
    <scope>NUCLEOTIDE SEQUENCE [LARGE SCALE GENOMIC DNA]</scope>
    <source>
        <strain evidence="2 3">CLA-KB-P133</strain>
    </source>
</reference>
<dbReference type="AlphaFoldDB" id="A0AB35U746"/>
<name>A0AB35U746_9FIRM</name>